<keyword evidence="5" id="KW-1185">Reference proteome</keyword>
<dbReference type="PANTHER" id="PTHR33371:SF19">
    <property type="entry name" value="MCE-FAMILY PROTEIN MCE4A"/>
    <property type="match status" value="1"/>
</dbReference>
<dbReference type="InterPro" id="IPR052336">
    <property type="entry name" value="MlaD_Phospholipid_Transporter"/>
</dbReference>
<dbReference type="InterPro" id="IPR005693">
    <property type="entry name" value="Mce"/>
</dbReference>
<dbReference type="InterPro" id="IPR024516">
    <property type="entry name" value="Mce_C"/>
</dbReference>
<proteinExistence type="predicted"/>
<evidence type="ECO:0000313" key="5">
    <source>
        <dbReference type="Proteomes" id="UP000319769"/>
    </source>
</evidence>
<sequence length="445" mass="47721">MSRSVLLRRLRHQLLGLVFLLVCVVFIAATIAAYDKAFTRTSLVRLDTDHVGSQLVKGSDVKVRGVVVGEVRSVATSGDHATVELAMDPGRMAEIPVDVTARLLPKTLFGERYVALQIPEDSSGRQLTDGDVISQDRSSSAIELEQVLDAVMPLLQAVQPEKLSATLSAVSTALQGRGEQLGQTLSQLSDYLGGLNPSLPDIKADIAAFAKVADTYTQAAPDFLRAMSDLTTTTRTISSQAQQLSQLYGSLSTFSEDLGSFLKVNENNLIRLTTTSQSTLDLLAEYAPEYPCLLQQLAESVPRAYQAFGYGVDDRNHIVIRFLADRAKYEPGQDEPKYLDRRGPRCYPQVAPPGRWPQYPPDGPVQDGSAHPPVPPGENSPLPGNGTIQSGSGTTGGASVSNSPAEQQLLNVLVSPALGTTPEDVPGWAGLLVAPLYRGAEVDVQ</sequence>
<dbReference type="EMBL" id="VMNW02000048">
    <property type="protein sequence ID" value="KAA9156530.1"/>
    <property type="molecule type" value="Genomic_DNA"/>
</dbReference>
<dbReference type="NCBIfam" id="TIGR00996">
    <property type="entry name" value="Mtu_fam_mce"/>
    <property type="match status" value="1"/>
</dbReference>
<dbReference type="RefSeq" id="WP_144760998.1">
    <property type="nucleotide sequence ID" value="NZ_VMNW02000048.1"/>
</dbReference>
<evidence type="ECO:0000313" key="4">
    <source>
        <dbReference type="EMBL" id="KAA9156530.1"/>
    </source>
</evidence>
<dbReference type="GO" id="GO:0005576">
    <property type="term" value="C:extracellular region"/>
    <property type="evidence" value="ECO:0007669"/>
    <property type="project" value="TreeGrafter"/>
</dbReference>
<protein>
    <submittedName>
        <fullName evidence="4">MCE family protein</fullName>
    </submittedName>
</protein>
<organism evidence="4 5">
    <name type="scientific">Amycolatopsis acidicola</name>
    <dbReference type="NCBI Taxonomy" id="2596893"/>
    <lineage>
        <taxon>Bacteria</taxon>
        <taxon>Bacillati</taxon>
        <taxon>Actinomycetota</taxon>
        <taxon>Actinomycetes</taxon>
        <taxon>Pseudonocardiales</taxon>
        <taxon>Pseudonocardiaceae</taxon>
        <taxon>Amycolatopsis</taxon>
    </lineage>
</organism>
<accession>A0A5N0UWP2</accession>
<feature type="compositionally biased region" description="Basic and acidic residues" evidence="1">
    <location>
        <begin position="332"/>
        <end position="343"/>
    </location>
</feature>
<name>A0A5N0UWP2_9PSEU</name>
<dbReference type="Pfam" id="PF02470">
    <property type="entry name" value="MlaD"/>
    <property type="match status" value="1"/>
</dbReference>
<dbReference type="OrthoDB" id="3460188at2"/>
<dbReference type="AlphaFoldDB" id="A0A5N0UWP2"/>
<dbReference type="GO" id="GO:0051701">
    <property type="term" value="P:biological process involved in interaction with host"/>
    <property type="evidence" value="ECO:0007669"/>
    <property type="project" value="TreeGrafter"/>
</dbReference>
<dbReference type="InterPro" id="IPR003399">
    <property type="entry name" value="Mce/MlaD"/>
</dbReference>
<feature type="compositionally biased region" description="Low complexity" evidence="1">
    <location>
        <begin position="384"/>
        <end position="403"/>
    </location>
</feature>
<evidence type="ECO:0000259" key="3">
    <source>
        <dbReference type="Pfam" id="PF11887"/>
    </source>
</evidence>
<evidence type="ECO:0000259" key="2">
    <source>
        <dbReference type="Pfam" id="PF02470"/>
    </source>
</evidence>
<gene>
    <name evidence="4" type="ORF">FPZ12_027170</name>
</gene>
<feature type="region of interest" description="Disordered" evidence="1">
    <location>
        <begin position="332"/>
        <end position="403"/>
    </location>
</feature>
<feature type="domain" description="Mce/MlaD" evidence="2">
    <location>
        <begin position="43"/>
        <end position="117"/>
    </location>
</feature>
<dbReference type="PANTHER" id="PTHR33371">
    <property type="entry name" value="INTERMEMBRANE PHOSPHOLIPID TRANSPORT SYSTEM BINDING PROTEIN MLAD-RELATED"/>
    <property type="match status" value="1"/>
</dbReference>
<dbReference type="Proteomes" id="UP000319769">
    <property type="component" value="Unassembled WGS sequence"/>
</dbReference>
<feature type="domain" description="Mammalian cell entry C-terminal" evidence="3">
    <location>
        <begin position="123"/>
        <end position="344"/>
    </location>
</feature>
<feature type="compositionally biased region" description="Pro residues" evidence="1">
    <location>
        <begin position="350"/>
        <end position="363"/>
    </location>
</feature>
<comment type="caution">
    <text evidence="4">The sequence shown here is derived from an EMBL/GenBank/DDBJ whole genome shotgun (WGS) entry which is preliminary data.</text>
</comment>
<evidence type="ECO:0000256" key="1">
    <source>
        <dbReference type="SAM" id="MobiDB-lite"/>
    </source>
</evidence>
<reference evidence="4" key="1">
    <citation type="submission" date="2019-09" db="EMBL/GenBank/DDBJ databases">
        <authorList>
            <person name="Teo W.F.A."/>
            <person name="Duangmal K."/>
        </authorList>
    </citation>
    <scope>NUCLEOTIDE SEQUENCE [LARGE SCALE GENOMIC DNA]</scope>
    <source>
        <strain evidence="4">K81G1</strain>
    </source>
</reference>
<dbReference type="Pfam" id="PF11887">
    <property type="entry name" value="Mce4_CUP1"/>
    <property type="match status" value="1"/>
</dbReference>